<dbReference type="Proteomes" id="UP000886501">
    <property type="component" value="Unassembled WGS sequence"/>
</dbReference>
<gene>
    <name evidence="1" type="ORF">BDM02DRAFT_3087378</name>
</gene>
<evidence type="ECO:0000313" key="2">
    <source>
        <dbReference type="Proteomes" id="UP000886501"/>
    </source>
</evidence>
<comment type="caution">
    <text evidence="1">The sequence shown here is derived from an EMBL/GenBank/DDBJ whole genome shotgun (WGS) entry which is preliminary data.</text>
</comment>
<protein>
    <submittedName>
        <fullName evidence="1">MFS general substrate transporter</fullName>
    </submittedName>
</protein>
<reference evidence="1" key="1">
    <citation type="submission" date="2019-10" db="EMBL/GenBank/DDBJ databases">
        <authorList>
            <consortium name="DOE Joint Genome Institute"/>
            <person name="Kuo A."/>
            <person name="Miyauchi S."/>
            <person name="Kiss E."/>
            <person name="Drula E."/>
            <person name="Kohler A."/>
            <person name="Sanchez-Garcia M."/>
            <person name="Andreopoulos B."/>
            <person name="Barry K.W."/>
            <person name="Bonito G."/>
            <person name="Buee M."/>
            <person name="Carver A."/>
            <person name="Chen C."/>
            <person name="Cichocki N."/>
            <person name="Clum A."/>
            <person name="Culley D."/>
            <person name="Crous P.W."/>
            <person name="Fauchery L."/>
            <person name="Girlanda M."/>
            <person name="Hayes R."/>
            <person name="Keri Z."/>
            <person name="Labutti K."/>
            <person name="Lipzen A."/>
            <person name="Lombard V."/>
            <person name="Magnuson J."/>
            <person name="Maillard F."/>
            <person name="Morin E."/>
            <person name="Murat C."/>
            <person name="Nolan M."/>
            <person name="Ohm R."/>
            <person name="Pangilinan J."/>
            <person name="Pereira M."/>
            <person name="Perotto S."/>
            <person name="Peter M."/>
            <person name="Riley R."/>
            <person name="Sitrit Y."/>
            <person name="Stielow B."/>
            <person name="Szollosi G."/>
            <person name="Zifcakova L."/>
            <person name="Stursova M."/>
            <person name="Spatafora J.W."/>
            <person name="Tedersoo L."/>
            <person name="Vaario L.-M."/>
            <person name="Yamada A."/>
            <person name="Yan M."/>
            <person name="Wang P."/>
            <person name="Xu J."/>
            <person name="Bruns T."/>
            <person name="Baldrian P."/>
            <person name="Vilgalys R."/>
            <person name="Henrissat B."/>
            <person name="Grigoriev I.V."/>
            <person name="Hibbett D."/>
            <person name="Nagy L.G."/>
            <person name="Martin F.M."/>
        </authorList>
    </citation>
    <scope>NUCLEOTIDE SEQUENCE</scope>
    <source>
        <strain evidence="1">P2</strain>
    </source>
</reference>
<dbReference type="EMBL" id="MU117964">
    <property type="protein sequence ID" value="KAF9653396.1"/>
    <property type="molecule type" value="Genomic_DNA"/>
</dbReference>
<keyword evidence="2" id="KW-1185">Reference proteome</keyword>
<reference evidence="1" key="2">
    <citation type="journal article" date="2020" name="Nat. Commun.">
        <title>Large-scale genome sequencing of mycorrhizal fungi provides insights into the early evolution of symbiotic traits.</title>
        <authorList>
            <person name="Miyauchi S."/>
            <person name="Kiss E."/>
            <person name="Kuo A."/>
            <person name="Drula E."/>
            <person name="Kohler A."/>
            <person name="Sanchez-Garcia M."/>
            <person name="Morin E."/>
            <person name="Andreopoulos B."/>
            <person name="Barry K.W."/>
            <person name="Bonito G."/>
            <person name="Buee M."/>
            <person name="Carver A."/>
            <person name="Chen C."/>
            <person name="Cichocki N."/>
            <person name="Clum A."/>
            <person name="Culley D."/>
            <person name="Crous P.W."/>
            <person name="Fauchery L."/>
            <person name="Girlanda M."/>
            <person name="Hayes R.D."/>
            <person name="Keri Z."/>
            <person name="LaButti K."/>
            <person name="Lipzen A."/>
            <person name="Lombard V."/>
            <person name="Magnuson J."/>
            <person name="Maillard F."/>
            <person name="Murat C."/>
            <person name="Nolan M."/>
            <person name="Ohm R.A."/>
            <person name="Pangilinan J."/>
            <person name="Pereira M.F."/>
            <person name="Perotto S."/>
            <person name="Peter M."/>
            <person name="Pfister S."/>
            <person name="Riley R."/>
            <person name="Sitrit Y."/>
            <person name="Stielow J.B."/>
            <person name="Szollosi G."/>
            <person name="Zifcakova L."/>
            <person name="Stursova M."/>
            <person name="Spatafora J.W."/>
            <person name="Tedersoo L."/>
            <person name="Vaario L.M."/>
            <person name="Yamada A."/>
            <person name="Yan M."/>
            <person name="Wang P."/>
            <person name="Xu J."/>
            <person name="Bruns T."/>
            <person name="Baldrian P."/>
            <person name="Vilgalys R."/>
            <person name="Dunand C."/>
            <person name="Henrissat B."/>
            <person name="Grigoriev I.V."/>
            <person name="Hibbett D."/>
            <person name="Nagy L.G."/>
            <person name="Martin F.M."/>
        </authorList>
    </citation>
    <scope>NUCLEOTIDE SEQUENCE</scope>
    <source>
        <strain evidence="1">P2</strain>
    </source>
</reference>
<name>A0ACB6ZVD2_THEGA</name>
<proteinExistence type="predicted"/>
<evidence type="ECO:0000313" key="1">
    <source>
        <dbReference type="EMBL" id="KAF9653396.1"/>
    </source>
</evidence>
<organism evidence="1 2">
    <name type="scientific">Thelephora ganbajun</name>
    <name type="common">Ganba fungus</name>
    <dbReference type="NCBI Taxonomy" id="370292"/>
    <lineage>
        <taxon>Eukaryota</taxon>
        <taxon>Fungi</taxon>
        <taxon>Dikarya</taxon>
        <taxon>Basidiomycota</taxon>
        <taxon>Agaricomycotina</taxon>
        <taxon>Agaricomycetes</taxon>
        <taxon>Thelephorales</taxon>
        <taxon>Thelephoraceae</taxon>
        <taxon>Thelephora</taxon>
    </lineage>
</organism>
<accession>A0ACB6ZVD2</accession>
<sequence length="649" mass="71170">MTFASNADADPDPTTQMTWPSSRRNASSSGILKSNYPRGAAESQTGRGPLRLDPTIAGIKTLVNPAPKRRLTTKDLIFLSISMAGAQIAWTVELGYGTPFLLTLGLSEQLTSLVWLAGPISGLIAQPLIGAISDSSTSKYRRRYWIVLSTVVLVVSTLILAYCKQLAGFLVDLFGGGQGDWDPKRADYVVNTAIGLAVVSFYLLDFALNALQASLRNLLLDITPADQLNVGNAWHSRMTQAGNIIGYGFGFLPLEDVPILRWIGGTQFRKFCIVVLVVLVITVWVTCWTQEERERPKKQAGSSPMKQILGNIHAAILKLPPPIKKVCAVQLFAFMGWFPFLFYATTYIGQAMAREKDAEPDAEYATRMGALSMLFNSVVAVVAGALLPYLSRRDDRLLRVQDEDEEEENARLRGLIYEWRAEAAKKGKTMKLPTLPVLYRTIWIGALVLFTVLTMATFLVTSAIGAIIIVSLVGISWAVACWVPFAIIMEVMTLSPRYASFANFAIPSERQPLLARATASLQARATASLQARATASLQNYEEETLGPVDRDRPVAGGTVLGIHNLAIVFPQFLVSLATSLIFKIVDGSEQNDETTYYGRNGVAWVLRFGGFCTLFGAIVARSLPLTKTEEEMQYILEELTTLSKEGTMP</sequence>